<feature type="transmembrane region" description="Helical" evidence="1">
    <location>
        <begin position="124"/>
        <end position="144"/>
    </location>
</feature>
<keyword evidence="1" id="KW-0472">Membrane</keyword>
<evidence type="ECO:0000313" key="3">
    <source>
        <dbReference type="Proteomes" id="UP000823963"/>
    </source>
</evidence>
<comment type="caution">
    <text evidence="2">The sequence shown here is derived from an EMBL/GenBank/DDBJ whole genome shotgun (WGS) entry which is preliminary data.</text>
</comment>
<dbReference type="Pfam" id="PF03729">
    <property type="entry name" value="DUF308"/>
    <property type="match status" value="2"/>
</dbReference>
<dbReference type="EMBL" id="DXFP01000007">
    <property type="protein sequence ID" value="HIX01267.1"/>
    <property type="molecule type" value="Genomic_DNA"/>
</dbReference>
<feature type="transmembrane region" description="Helical" evidence="1">
    <location>
        <begin position="67"/>
        <end position="86"/>
    </location>
</feature>
<evidence type="ECO:0000256" key="1">
    <source>
        <dbReference type="SAM" id="Phobius"/>
    </source>
</evidence>
<accession>A0A9D1UVL7</accession>
<evidence type="ECO:0000313" key="2">
    <source>
        <dbReference type="EMBL" id="HIX01267.1"/>
    </source>
</evidence>
<reference evidence="2" key="1">
    <citation type="journal article" date="2021" name="PeerJ">
        <title>Extensive microbial diversity within the chicken gut microbiome revealed by metagenomics and culture.</title>
        <authorList>
            <person name="Gilroy R."/>
            <person name="Ravi A."/>
            <person name="Getino M."/>
            <person name="Pursley I."/>
            <person name="Horton D.L."/>
            <person name="Alikhan N.F."/>
            <person name="Baker D."/>
            <person name="Gharbi K."/>
            <person name="Hall N."/>
            <person name="Watson M."/>
            <person name="Adriaenssens E.M."/>
            <person name="Foster-Nyarko E."/>
            <person name="Jarju S."/>
            <person name="Secka A."/>
            <person name="Antonio M."/>
            <person name="Oren A."/>
            <person name="Chaudhuri R.R."/>
            <person name="La Ragione R."/>
            <person name="Hildebrand F."/>
            <person name="Pallen M.J."/>
        </authorList>
    </citation>
    <scope>NUCLEOTIDE SEQUENCE</scope>
    <source>
        <strain evidence="2">6627</strain>
    </source>
</reference>
<proteinExistence type="predicted"/>
<dbReference type="PANTHER" id="PTHR34989">
    <property type="entry name" value="PROTEIN HDED"/>
    <property type="match status" value="1"/>
</dbReference>
<keyword evidence="1" id="KW-0812">Transmembrane</keyword>
<dbReference type="GO" id="GO:0005886">
    <property type="term" value="C:plasma membrane"/>
    <property type="evidence" value="ECO:0007669"/>
    <property type="project" value="TreeGrafter"/>
</dbReference>
<protein>
    <submittedName>
        <fullName evidence="2">DUF308 domain-containing protein</fullName>
    </submittedName>
</protein>
<dbReference type="Proteomes" id="UP000823963">
    <property type="component" value="Unassembled WGS sequence"/>
</dbReference>
<gene>
    <name evidence="2" type="ORF">H9861_00720</name>
</gene>
<organism evidence="2 3">
    <name type="scientific">Candidatus Ligilactobacillus excrementigallinarum</name>
    <dbReference type="NCBI Taxonomy" id="2838641"/>
    <lineage>
        <taxon>Bacteria</taxon>
        <taxon>Bacillati</taxon>
        <taxon>Bacillota</taxon>
        <taxon>Bacilli</taxon>
        <taxon>Lactobacillales</taxon>
        <taxon>Lactobacillaceae</taxon>
        <taxon>Ligilactobacillus</taxon>
    </lineage>
</organism>
<sequence>MIDARRKFDWFSLIIGILLVVLGAAAINAPEKTLTLISIFVGIGALAKGIYTIWFRKTMQDFTGMKHTFLLISAVVDIILGLLFLLKINFGIGVLAYLFAFWFIFDSIMQLFADHFFKAMSRSYFDVLIVLNIITLILGIILLFNPMLSVYTLVGLVAFYLFFIGVVKIIQAF</sequence>
<reference evidence="2" key="2">
    <citation type="submission" date="2021-04" db="EMBL/GenBank/DDBJ databases">
        <authorList>
            <person name="Gilroy R."/>
        </authorList>
    </citation>
    <scope>NUCLEOTIDE SEQUENCE</scope>
    <source>
        <strain evidence="2">6627</strain>
    </source>
</reference>
<dbReference type="AlphaFoldDB" id="A0A9D1UVL7"/>
<name>A0A9D1UVL7_9LACO</name>
<keyword evidence="1" id="KW-1133">Transmembrane helix</keyword>
<feature type="transmembrane region" description="Helical" evidence="1">
    <location>
        <begin position="36"/>
        <end position="55"/>
    </location>
</feature>
<feature type="transmembrane region" description="Helical" evidence="1">
    <location>
        <begin position="150"/>
        <end position="170"/>
    </location>
</feature>
<dbReference type="InterPro" id="IPR005325">
    <property type="entry name" value="DUF308_memb"/>
</dbReference>
<dbReference type="InterPro" id="IPR052712">
    <property type="entry name" value="Acid_resist_chaperone_HdeD"/>
</dbReference>
<dbReference type="PANTHER" id="PTHR34989:SF1">
    <property type="entry name" value="PROTEIN HDED"/>
    <property type="match status" value="1"/>
</dbReference>
<feature type="transmembrane region" description="Helical" evidence="1">
    <location>
        <begin position="92"/>
        <end position="112"/>
    </location>
</feature>